<feature type="region of interest" description="Disordered" evidence="2">
    <location>
        <begin position="725"/>
        <end position="750"/>
    </location>
</feature>
<evidence type="ECO:0000256" key="2">
    <source>
        <dbReference type="SAM" id="MobiDB-lite"/>
    </source>
</evidence>
<protein>
    <submittedName>
        <fullName evidence="4">Uncharacterized protein</fullName>
    </submittedName>
</protein>
<accession>A0A8J4GWP5</accession>
<dbReference type="Gene3D" id="3.40.390.10">
    <property type="entry name" value="Collagenase (Catalytic Domain)"/>
    <property type="match status" value="1"/>
</dbReference>
<dbReference type="EMBL" id="BNCQ01000059">
    <property type="protein sequence ID" value="GIM14782.1"/>
    <property type="molecule type" value="Genomic_DNA"/>
</dbReference>
<dbReference type="PANTHER" id="PTHR47466">
    <property type="match status" value="1"/>
</dbReference>
<dbReference type="PANTHER" id="PTHR47466:SF1">
    <property type="entry name" value="METALLOPROTEASE MEP1 (AFU_ORTHOLOGUE AFUA_1G07730)-RELATED"/>
    <property type="match status" value="1"/>
</dbReference>
<name>A0A8J4GWP5_9CHLO</name>
<proteinExistence type="inferred from homology"/>
<feature type="signal peptide" evidence="3">
    <location>
        <begin position="1"/>
        <end position="29"/>
    </location>
</feature>
<feature type="compositionally biased region" description="Pro residues" evidence="2">
    <location>
        <begin position="731"/>
        <end position="750"/>
    </location>
</feature>
<dbReference type="Proteomes" id="UP000722791">
    <property type="component" value="Unassembled WGS sequence"/>
</dbReference>
<evidence type="ECO:0000313" key="4">
    <source>
        <dbReference type="EMBL" id="GIM14782.1"/>
    </source>
</evidence>
<dbReference type="SUPFAM" id="SSF55486">
    <property type="entry name" value="Metalloproteases ('zincins'), catalytic domain"/>
    <property type="match status" value="1"/>
</dbReference>
<reference evidence="4" key="1">
    <citation type="journal article" date="2021" name="Proc. Natl. Acad. Sci. U.S.A.">
        <title>Three genomes in the algal genus Volvox reveal the fate of a haploid sex-determining region after a transition to homothallism.</title>
        <authorList>
            <person name="Yamamoto K."/>
            <person name="Hamaji T."/>
            <person name="Kawai-Toyooka H."/>
            <person name="Matsuzaki R."/>
            <person name="Takahashi F."/>
            <person name="Nishimura Y."/>
            <person name="Kawachi M."/>
            <person name="Noguchi H."/>
            <person name="Minakuchi Y."/>
            <person name="Umen J.G."/>
            <person name="Toyoda A."/>
            <person name="Nozaki H."/>
        </authorList>
    </citation>
    <scope>NUCLEOTIDE SEQUENCE</scope>
    <source>
        <strain evidence="4">NIES-3785</strain>
    </source>
</reference>
<feature type="compositionally biased region" description="Basic residues" evidence="2">
    <location>
        <begin position="876"/>
        <end position="889"/>
    </location>
</feature>
<dbReference type="GO" id="GO:0008237">
    <property type="term" value="F:metallopeptidase activity"/>
    <property type="evidence" value="ECO:0007669"/>
    <property type="project" value="InterPro"/>
</dbReference>
<comment type="similarity">
    <text evidence="1">Belongs to the peptidase M43B family.</text>
</comment>
<evidence type="ECO:0000256" key="1">
    <source>
        <dbReference type="ARBA" id="ARBA00008721"/>
    </source>
</evidence>
<comment type="caution">
    <text evidence="4">The sequence shown here is derived from an EMBL/GenBank/DDBJ whole genome shotgun (WGS) entry which is preliminary data.</text>
</comment>
<feature type="region of interest" description="Disordered" evidence="2">
    <location>
        <begin position="828"/>
        <end position="889"/>
    </location>
</feature>
<keyword evidence="3" id="KW-0732">Signal</keyword>
<feature type="chain" id="PRO_5043792631" evidence="3">
    <location>
        <begin position="30"/>
        <end position="889"/>
    </location>
</feature>
<evidence type="ECO:0000313" key="5">
    <source>
        <dbReference type="Proteomes" id="UP000722791"/>
    </source>
</evidence>
<sequence>MSRFNLLHHLFRLLLALMLLVALPAKGHAARNLQADNNAESRKGWLGSISRPFRGIVDPLTADNPDVKRVYEQSSAVGAIAYLLYGAAKPLSEAEGSSTALLSYLSPNIIRVYASQPKMCSSSLVEELYGLSQKLYGTSVMQACHYDLFLALNSTFTWVRYNIPLSPQHIPGQPNATVLWPDTSAISDTNFAAAVLNALLTGERGLTVAATTVSEQCGLGVSEFAALVPHISSVLKQLHADLTDLQKIAEDRIRVAQRMQRPNQRRLALDVSGGQNDTLQDYDGSISQDDVEGEDTRLNHFLDPQVDGDYVLAVPTDISYKMPPSNFRIRPPWQMPKVMVGLIFHIMQYKVNRGTTNGPPGVDMVAEYVERMVRIANIYAKPTNFSYFVKEIRVDTKAYPYLLLKNRKTWLSVPSNPCTGTVCLRKTDFVSSTVADFPRSLNVYVASDATVTQGNYGYTFVGLSDVLPTFGYMFLAWDQLSFDGSNSYGMYNDGVLTLVHETFHCFGLDHTFSFYGRECVDGDGIADTPVIFDTVFKAGLSGKAMAYCMNVFWGLYGGDWEATYDRWSVLGIPDLDKNAWADSCPDLPGYDELGNFMTYNTPVCFAALGHFTHGQVQHAHYVTSSYNRVMYAWGQYYAAQAAYPPMQAMPPAPNVLDTLCKVTTTHCPCKSSWGTGNESYSYCDGGGTTLKCEVEDPSSCPSCRRATGQCILDCSVSALQCNKQPSTGVQPAPPPPLPPSPPPAPPPPPPSALPPKECMVTISNCSCRAYWSYKGTMFSYCVDLPEGLTPPNQLWCIVTEDCPTFHSNPLQPCNPKATTFYCSQLPSPSPALPPNPPFHPPPARSRPRQPQPFLPPPPRQPRSSRYPRPGGAPRPPKPKSPRNPRSARN</sequence>
<dbReference type="OrthoDB" id="540960at2759"/>
<evidence type="ECO:0000256" key="3">
    <source>
        <dbReference type="SAM" id="SignalP"/>
    </source>
</evidence>
<feature type="compositionally biased region" description="Pro residues" evidence="2">
    <location>
        <begin position="828"/>
        <end position="860"/>
    </location>
</feature>
<organism evidence="4 5">
    <name type="scientific">Volvox reticuliferus</name>
    <dbReference type="NCBI Taxonomy" id="1737510"/>
    <lineage>
        <taxon>Eukaryota</taxon>
        <taxon>Viridiplantae</taxon>
        <taxon>Chlorophyta</taxon>
        <taxon>core chlorophytes</taxon>
        <taxon>Chlorophyceae</taxon>
        <taxon>CS clade</taxon>
        <taxon>Chlamydomonadales</taxon>
        <taxon>Volvocaceae</taxon>
        <taxon>Volvox</taxon>
    </lineage>
</organism>
<gene>
    <name evidence="4" type="ORF">Vretimale_17592</name>
</gene>
<dbReference type="InterPro" id="IPR024079">
    <property type="entry name" value="MetalloPept_cat_dom_sf"/>
</dbReference>
<dbReference type="AlphaFoldDB" id="A0A8J4GWP5"/>